<sequence>MDRLLPDPSTPVGYRRDGRPIFPMLGADPTDASNDQLPDPAAPPSAAPAAPAVQPMDQETLSKLLARERQQGEHAAVRTLVERRCHVG</sequence>
<evidence type="ECO:0000313" key="2">
    <source>
        <dbReference type="EMBL" id="MBA4866006.1"/>
    </source>
</evidence>
<proteinExistence type="predicted"/>
<dbReference type="RefSeq" id="WP_181867442.1">
    <property type="nucleotide sequence ID" value="NZ_JACEQY010000050.1"/>
</dbReference>
<evidence type="ECO:0000256" key="1">
    <source>
        <dbReference type="SAM" id="MobiDB-lite"/>
    </source>
</evidence>
<accession>A0A7W2D7C8</accession>
<evidence type="ECO:0000313" key="3">
    <source>
        <dbReference type="Proteomes" id="UP000586976"/>
    </source>
</evidence>
<protein>
    <submittedName>
        <fullName evidence="2">Uncharacterized protein</fullName>
    </submittedName>
</protein>
<name>A0A7W2D7C8_9ACTN</name>
<keyword evidence="3" id="KW-1185">Reference proteome</keyword>
<dbReference type="EMBL" id="JACEQY010000050">
    <property type="protein sequence ID" value="MBA4866006.1"/>
    <property type="molecule type" value="Genomic_DNA"/>
</dbReference>
<dbReference type="Proteomes" id="UP000586976">
    <property type="component" value="Unassembled WGS sequence"/>
</dbReference>
<organism evidence="2 3">
    <name type="scientific">Streptomyces himalayensis subsp. aureolus</name>
    <dbReference type="NCBI Taxonomy" id="2758039"/>
    <lineage>
        <taxon>Bacteria</taxon>
        <taxon>Bacillati</taxon>
        <taxon>Actinomycetota</taxon>
        <taxon>Actinomycetes</taxon>
        <taxon>Kitasatosporales</taxon>
        <taxon>Streptomycetaceae</taxon>
        <taxon>Streptomyces</taxon>
        <taxon>Streptomyces himalayensis</taxon>
    </lineage>
</organism>
<dbReference type="AlphaFoldDB" id="A0A7W2D7C8"/>
<comment type="caution">
    <text evidence="2">The sequence shown here is derived from an EMBL/GenBank/DDBJ whole genome shotgun (WGS) entry which is preliminary data.</text>
</comment>
<gene>
    <name evidence="2" type="ORF">H1V43_32650</name>
</gene>
<feature type="region of interest" description="Disordered" evidence="1">
    <location>
        <begin position="1"/>
        <end position="55"/>
    </location>
</feature>
<reference evidence="2 3" key="1">
    <citation type="submission" date="2020-07" db="EMBL/GenBank/DDBJ databases">
        <title>Streptomyces isolated from Indian soil.</title>
        <authorList>
            <person name="Mandal S."/>
            <person name="Maiti P.K."/>
        </authorList>
    </citation>
    <scope>NUCLEOTIDE SEQUENCE [LARGE SCALE GENOMIC DNA]</scope>
    <source>
        <strain evidence="2 3">PSKA54</strain>
    </source>
</reference>